<sequence>MVVGHRNRFPREAVDASSLEVFKFRLDGALSNLIQTKIRDTHQAYRDQKDQKKSFNYQYVDIGNFIDDMYVMDNLDNGLESTFAKFAVATKL</sequence>
<proteinExistence type="predicted"/>
<evidence type="ECO:0000313" key="2">
    <source>
        <dbReference type="Proteomes" id="UP001333110"/>
    </source>
</evidence>
<keyword evidence="2" id="KW-1185">Reference proteome</keyword>
<accession>A0AAN7S8R4</accession>
<protein>
    <submittedName>
        <fullName evidence="1">Uncharacterized protein</fullName>
    </submittedName>
</protein>
<organism evidence="1 2">
    <name type="scientific">Mycteria americana</name>
    <name type="common">Wood stork</name>
    <dbReference type="NCBI Taxonomy" id="33587"/>
    <lineage>
        <taxon>Eukaryota</taxon>
        <taxon>Metazoa</taxon>
        <taxon>Chordata</taxon>
        <taxon>Craniata</taxon>
        <taxon>Vertebrata</taxon>
        <taxon>Euteleostomi</taxon>
        <taxon>Archelosauria</taxon>
        <taxon>Archosauria</taxon>
        <taxon>Dinosauria</taxon>
        <taxon>Saurischia</taxon>
        <taxon>Theropoda</taxon>
        <taxon>Coelurosauria</taxon>
        <taxon>Aves</taxon>
        <taxon>Neognathae</taxon>
        <taxon>Neoaves</taxon>
        <taxon>Aequornithes</taxon>
        <taxon>Ciconiiformes</taxon>
        <taxon>Ciconiidae</taxon>
        <taxon>Mycteria</taxon>
    </lineage>
</organism>
<reference evidence="1 2" key="1">
    <citation type="journal article" date="2023" name="J. Hered.">
        <title>Chromosome-level genome of the wood stork (Mycteria americana) provides insight into avian chromosome evolution.</title>
        <authorList>
            <person name="Flamio R. Jr."/>
            <person name="Ramstad K.M."/>
        </authorList>
    </citation>
    <scope>NUCLEOTIDE SEQUENCE [LARGE SCALE GENOMIC DNA]</scope>
    <source>
        <strain evidence="1">JAX WOST 10</strain>
    </source>
</reference>
<gene>
    <name evidence="1" type="ORF">QYF61_016727</name>
</gene>
<dbReference type="AlphaFoldDB" id="A0AAN7S8R4"/>
<dbReference type="Proteomes" id="UP001333110">
    <property type="component" value="Unassembled WGS sequence"/>
</dbReference>
<name>A0AAN7S8R4_MYCAM</name>
<evidence type="ECO:0000313" key="1">
    <source>
        <dbReference type="EMBL" id="KAK4831257.1"/>
    </source>
</evidence>
<comment type="caution">
    <text evidence="1">The sequence shown here is derived from an EMBL/GenBank/DDBJ whole genome shotgun (WGS) entry which is preliminary data.</text>
</comment>
<dbReference type="EMBL" id="JAUNZN010000001">
    <property type="protein sequence ID" value="KAK4831257.1"/>
    <property type="molecule type" value="Genomic_DNA"/>
</dbReference>